<keyword evidence="1" id="KW-0812">Transmembrane</keyword>
<keyword evidence="3" id="KW-1185">Reference proteome</keyword>
<dbReference type="EMBL" id="BTGU01008657">
    <property type="protein sequence ID" value="GMN31650.1"/>
    <property type="molecule type" value="Genomic_DNA"/>
</dbReference>
<evidence type="ECO:0000313" key="2">
    <source>
        <dbReference type="EMBL" id="GMN31650.1"/>
    </source>
</evidence>
<feature type="transmembrane region" description="Helical" evidence="1">
    <location>
        <begin position="81"/>
        <end position="103"/>
    </location>
</feature>
<dbReference type="AlphaFoldDB" id="A0AA87ZH18"/>
<dbReference type="PANTHER" id="PTHR31170:SF17">
    <property type="match status" value="1"/>
</dbReference>
<evidence type="ECO:0000256" key="1">
    <source>
        <dbReference type="SAM" id="Phobius"/>
    </source>
</evidence>
<organism evidence="2 3">
    <name type="scientific">Ficus carica</name>
    <name type="common">Common fig</name>
    <dbReference type="NCBI Taxonomy" id="3494"/>
    <lineage>
        <taxon>Eukaryota</taxon>
        <taxon>Viridiplantae</taxon>
        <taxon>Streptophyta</taxon>
        <taxon>Embryophyta</taxon>
        <taxon>Tracheophyta</taxon>
        <taxon>Spermatophyta</taxon>
        <taxon>Magnoliopsida</taxon>
        <taxon>eudicotyledons</taxon>
        <taxon>Gunneridae</taxon>
        <taxon>Pentapetalae</taxon>
        <taxon>rosids</taxon>
        <taxon>fabids</taxon>
        <taxon>Rosales</taxon>
        <taxon>Moraceae</taxon>
        <taxon>Ficeae</taxon>
        <taxon>Ficus</taxon>
    </lineage>
</organism>
<gene>
    <name evidence="2" type="ORF">TIFTF001_050746</name>
</gene>
<comment type="caution">
    <text evidence="2">The sequence shown here is derived from an EMBL/GenBank/DDBJ whole genome shotgun (WGS) entry which is preliminary data.</text>
</comment>
<dbReference type="PANTHER" id="PTHR31170">
    <property type="entry name" value="BNAC04G53230D PROTEIN"/>
    <property type="match status" value="1"/>
</dbReference>
<dbReference type="InterPro" id="IPR004158">
    <property type="entry name" value="DUF247_pln"/>
</dbReference>
<dbReference type="Pfam" id="PF03140">
    <property type="entry name" value="DUF247"/>
    <property type="match status" value="1"/>
</dbReference>
<name>A0AA87ZH18_FICCA</name>
<evidence type="ECO:0000313" key="3">
    <source>
        <dbReference type="Proteomes" id="UP001187192"/>
    </source>
</evidence>
<accession>A0AA87ZH18</accession>
<keyword evidence="1" id="KW-1133">Transmembrane helix</keyword>
<proteinExistence type="predicted"/>
<dbReference type="Proteomes" id="UP001187192">
    <property type="component" value="Unassembled WGS sequence"/>
</dbReference>
<sequence>MLLDNLIKTKDDVEILSQNGVLDYWLNVEEATKFFNKLYTDTYVKAYYYLELTDEVDKYCKRWWPKNRTVLSRDYFNYPGASFSVGVATFFLICAFLQTFFTISK</sequence>
<keyword evidence="1" id="KW-0472">Membrane</keyword>
<protein>
    <submittedName>
        <fullName evidence="2">Uncharacterized protein</fullName>
    </submittedName>
</protein>
<reference evidence="2" key="1">
    <citation type="submission" date="2023-07" db="EMBL/GenBank/DDBJ databases">
        <title>draft genome sequence of fig (Ficus carica).</title>
        <authorList>
            <person name="Takahashi T."/>
            <person name="Nishimura K."/>
        </authorList>
    </citation>
    <scope>NUCLEOTIDE SEQUENCE</scope>
</reference>